<name>A0A1I1QGI4_9GAMM</name>
<dbReference type="Proteomes" id="UP000198862">
    <property type="component" value="Unassembled WGS sequence"/>
</dbReference>
<dbReference type="EMBL" id="FOLO01000041">
    <property type="protein sequence ID" value="SFD21176.1"/>
    <property type="molecule type" value="Genomic_DNA"/>
</dbReference>
<organism evidence="1 2">
    <name type="scientific">Pseudoalteromonas denitrificans DSM 6059</name>
    <dbReference type="NCBI Taxonomy" id="1123010"/>
    <lineage>
        <taxon>Bacteria</taxon>
        <taxon>Pseudomonadati</taxon>
        <taxon>Pseudomonadota</taxon>
        <taxon>Gammaproteobacteria</taxon>
        <taxon>Alteromonadales</taxon>
        <taxon>Pseudoalteromonadaceae</taxon>
        <taxon>Pseudoalteromonas</taxon>
    </lineage>
</organism>
<evidence type="ECO:0008006" key="3">
    <source>
        <dbReference type="Google" id="ProtNLM"/>
    </source>
</evidence>
<dbReference type="AlphaFoldDB" id="A0A1I1QGI4"/>
<evidence type="ECO:0000313" key="2">
    <source>
        <dbReference type="Proteomes" id="UP000198862"/>
    </source>
</evidence>
<reference evidence="1 2" key="1">
    <citation type="submission" date="2016-10" db="EMBL/GenBank/DDBJ databases">
        <authorList>
            <person name="de Groot N.N."/>
        </authorList>
    </citation>
    <scope>NUCLEOTIDE SEQUENCE [LARGE SCALE GENOMIC DNA]</scope>
    <source>
        <strain evidence="1 2">DSM 6059</strain>
    </source>
</reference>
<dbReference type="InterPro" id="IPR036255">
    <property type="entry name" value="YgfB-like_sf"/>
</dbReference>
<proteinExistence type="predicted"/>
<protein>
    <recommendedName>
        <fullName evidence="3">YecA family protein</fullName>
    </recommendedName>
</protein>
<sequence length="210" mass="23455">MQSNYSQMSLSDAELNLLSQWLDSDETAHDVMSLMQLKGYLFALICAPSPVEDELWLKEALADDLSALSDDKLFALMALYNDLSTQVFETGFKLPKAFMEERDVNANFTDESELHLWSKGFVRGIGYAGQLLECENIDIDLRSAFAMAVTCLSYFADETSAHMQSEQQKIDFATLSSQMLEMMPDFASGFAELVEALAVSSGLFNDEGWD</sequence>
<dbReference type="NCBIfam" id="TIGR02292">
    <property type="entry name" value="ygfB_yecA"/>
    <property type="match status" value="1"/>
</dbReference>
<accession>A0A1I1QGI4</accession>
<dbReference type="Pfam" id="PF03695">
    <property type="entry name" value="UPF0149"/>
    <property type="match status" value="1"/>
</dbReference>
<dbReference type="SUPFAM" id="SSF101327">
    <property type="entry name" value="YgfB-like"/>
    <property type="match status" value="1"/>
</dbReference>
<dbReference type="RefSeq" id="WP_091988475.1">
    <property type="nucleotide sequence ID" value="NZ_FOLO01000041.1"/>
</dbReference>
<dbReference type="STRING" id="1123010.SAMN02745724_03879"/>
<dbReference type="Gene3D" id="1.20.120.740">
    <property type="entry name" value="YgfB uncharacterised protein family UPF0149, PF03695"/>
    <property type="match status" value="1"/>
</dbReference>
<dbReference type="InterPro" id="IPR011978">
    <property type="entry name" value="YgfB-like"/>
</dbReference>
<evidence type="ECO:0000313" key="1">
    <source>
        <dbReference type="EMBL" id="SFD21176.1"/>
    </source>
</evidence>
<gene>
    <name evidence="1" type="ORF">SAMN02745724_03879</name>
</gene>
<keyword evidence="2" id="KW-1185">Reference proteome</keyword>
<dbReference type="OrthoDB" id="570299at2"/>